<comment type="caution">
    <text evidence="2">The sequence shown here is derived from an EMBL/GenBank/DDBJ whole genome shotgun (WGS) entry which is preliminary data.</text>
</comment>
<accession>A0ABT0DAT1</accession>
<dbReference type="Gene3D" id="3.90.320.10">
    <property type="match status" value="1"/>
</dbReference>
<keyword evidence="3" id="KW-1185">Reference proteome</keyword>
<dbReference type="Pfam" id="PF12705">
    <property type="entry name" value="PDDEXK_1"/>
    <property type="match status" value="1"/>
</dbReference>
<dbReference type="InterPro" id="IPR027417">
    <property type="entry name" value="P-loop_NTPase"/>
</dbReference>
<dbReference type="NCBIfam" id="TIGR02786">
    <property type="entry name" value="addB_alphas"/>
    <property type="match status" value="1"/>
</dbReference>
<dbReference type="InterPro" id="IPR014153">
    <property type="entry name" value="Ds_break_AddB"/>
</dbReference>
<evidence type="ECO:0000313" key="3">
    <source>
        <dbReference type="Proteomes" id="UP001203284"/>
    </source>
</evidence>
<organism evidence="2 3">
    <name type="scientific">Ancylobacter crimeensis</name>
    <dbReference type="NCBI Taxonomy" id="2579147"/>
    <lineage>
        <taxon>Bacteria</taxon>
        <taxon>Pseudomonadati</taxon>
        <taxon>Pseudomonadota</taxon>
        <taxon>Alphaproteobacteria</taxon>
        <taxon>Hyphomicrobiales</taxon>
        <taxon>Xanthobacteraceae</taxon>
        <taxon>Ancylobacter</taxon>
    </lineage>
</organism>
<protein>
    <submittedName>
        <fullName evidence="2">Double-strand break repair protein AddB</fullName>
    </submittedName>
</protein>
<dbReference type="InterPro" id="IPR011604">
    <property type="entry name" value="PDDEXK-like_dom_sf"/>
</dbReference>
<feature type="domain" description="PD-(D/E)XK endonuclease-like" evidence="1">
    <location>
        <begin position="747"/>
        <end position="983"/>
    </location>
</feature>
<dbReference type="RefSeq" id="WP_247028661.1">
    <property type="nucleotide sequence ID" value="NZ_JALKCH010000005.1"/>
</dbReference>
<dbReference type="EMBL" id="JALKCH010000005">
    <property type="protein sequence ID" value="MCK0197073.1"/>
    <property type="molecule type" value="Genomic_DNA"/>
</dbReference>
<evidence type="ECO:0000259" key="1">
    <source>
        <dbReference type="Pfam" id="PF12705"/>
    </source>
</evidence>
<evidence type="ECO:0000313" key="2">
    <source>
        <dbReference type="EMBL" id="MCK0197073.1"/>
    </source>
</evidence>
<name>A0ABT0DAT1_9HYPH</name>
<sequence>MSEETSRHAAAPRVRTIASSVPFLDCLADALLDGTLIPGFSPGGDPFALVRASIYLPTRRACRLFGETLLRKTIAAGGGTAVLLPRIVPLGEIDEDTLAFADAFTDPPLPVPETRRRLGLARLVRTWRDAVGEGSDNRQAVAAGPATELALADALVGLIDEMSAQNVPWSRLDDLVPGEHDAYWDLTLDFLKIARDMWPAMLAEQRMVDGGVRRDQLIDAEVERLRSLGAAAGPVVAAGSTGSMPRTARLLDTVARLPLGCLVLPGLDTSLDEAAWNALLAEDDPSPSHPQFGLAALLSRLGVRRADVLPLHPPAAADREWLLSEALRPAATTDRWAGLAEVEPQARLARGFAGATVIEADDSREEALVIALALREALETPGRSAALVTPDRDLGRRVAAELLRFGIAIDDSAGVPLSETPLGRFVRLVAGVVEQRFAPVPLSALLRHPLARFGQERALHEAAADALELMLLRGPRPAAGSDGLIAAADAFSAGDVHPSDPRAKLTEEAQQAARDLARRIAAALGPLVALDSGTHSFAALVEAHHAALAAATDDAQALADLAAPFEQLADGALWAAPQTLSDYAEQLPALLAAMPVRAALVPEARLRILGPLEARLVSVDRVVLGGLVEGTWPGAARTDPWLSRPMRASLGLDAPERRIGLSAHDFAQACGAREVILSRAAKVGGAPTVPSRFLQRLAAVAGDANWTAAVARGDRLRGLAARLDSVPALPPFERPAPTPPVELRPTSLSVTEIETFLRDPYSIYARHVLKLNPLERLDDEPGASERGTAIHEALGRFAAQWPEALPEDAEARLAAIGREAFAPLRPFPAEYTLWWARFEAMIGSYLAFERERRATRPAIVAETFGRMEIAGTRGPFVLRGRADRIEVFRDGTLAILDFKTGTVPTARQTRVNYSPQLPLEAAIARADGFRNVPPFPTADLVYVKIGGTAIEEKSVVEADTSAMDLAEEALARLQTLLHAFENPAQPYVALRRPMFRGRFGDYDHLARVKEWSVNGEGEGE</sequence>
<dbReference type="Proteomes" id="UP001203284">
    <property type="component" value="Unassembled WGS sequence"/>
</dbReference>
<dbReference type="SUPFAM" id="SSF52540">
    <property type="entry name" value="P-loop containing nucleoside triphosphate hydrolases"/>
    <property type="match status" value="1"/>
</dbReference>
<reference evidence="2 3" key="1">
    <citation type="submission" date="2022-04" db="EMBL/GenBank/DDBJ databases">
        <authorList>
            <person name="Grouzdev D.S."/>
            <person name="Pantiukh K.S."/>
            <person name="Krutkina M.S."/>
        </authorList>
    </citation>
    <scope>NUCLEOTIDE SEQUENCE [LARGE SCALE GENOMIC DNA]</scope>
    <source>
        <strain evidence="2 3">6x-1</strain>
    </source>
</reference>
<gene>
    <name evidence="2" type="primary">addB</name>
    <name evidence="2" type="ORF">MWN34_09125</name>
</gene>
<proteinExistence type="predicted"/>
<dbReference type="InterPro" id="IPR038726">
    <property type="entry name" value="PDDEXK_AddAB-type"/>
</dbReference>